<dbReference type="KEGG" id="mpec:B9O19_00458"/>
<proteinExistence type="predicted"/>
<evidence type="ECO:0000313" key="4">
    <source>
        <dbReference type="Proteomes" id="UP000235589"/>
    </source>
</evidence>
<accession>A0A2K9P041</accession>
<evidence type="ECO:0000256" key="1">
    <source>
        <dbReference type="ARBA" id="ARBA00022729"/>
    </source>
</evidence>
<sequence>MIIDYKVDSQILRRTSRNLIVADSIKYLAVRFNFSDEWKGTKKTVVFLYDGYSYNVLLDENEIAIVPHEVIKSPGFNLSAYGTNNGMRITTNTCKVSVIKSGYCEGETPPEPTQNVYEQILDRLDNSGGGTEKNGKSAYEIAVENGFNGTESEWLESLKGQPGKDGINGADGKDGADITAINDSETSSETTWSSAKITTADTELQTQINNTYNHHLNDSNNIGNEVYDGAVLTIVDDDGSIEFLNNFVPIYKDKGVRCSFAVVACRAETPTGTTTSGDPYKALSWTQIKELVHDGFDMQSHTYSHDVKVFRTGENLNEEQLEHQFGDADRLFRQNGLDYNCMVYPWGTAQQIKKKVAKRYAKYGMTLISGDTGLNDEISEPMAISRFTLQSGSTSLASAKSQIDTAIANKQWLILCSHANANQPSADTLGNIIDYAISKKIRIETFSRAARLKAPVYYTGEGDNMFRVMPNGDTKCKPDDDTVRYIVQRATVLGLFEDTEASISASYGKTQNIAGDTLDKSLITVIVTMTSGKTHSVTDYAVEETDLTLAEGENTYHIKYKGLSCTLTVTAIAAAEAAEITQQPQDVTTEVGETANMSIIAKGTGLTYKWQWLDVRGDDPVGIWTNCADGTSSILQFTVEPYHNLRKYRCIVTSSMGETLTSDIATLHIGSKYNMLIEHTSESEAIERTWYSIPLSAGAYHFRATVEKAEYACTFQLKTAINNVDDKNGTVMFIAPTGTFNAASAIYTFEGDFTLESGTEYLFLYTKGITAGKTITIEYYKTN</sequence>
<feature type="domain" description="NodB homology" evidence="2">
    <location>
        <begin position="237"/>
        <end position="366"/>
    </location>
</feature>
<dbReference type="AlphaFoldDB" id="A0A2K9P041"/>
<dbReference type="GeneID" id="98061882"/>
<organism evidence="3 4">
    <name type="scientific">Monoglobus pectinilyticus</name>
    <dbReference type="NCBI Taxonomy" id="1981510"/>
    <lineage>
        <taxon>Bacteria</taxon>
        <taxon>Bacillati</taxon>
        <taxon>Bacillota</taxon>
        <taxon>Clostridia</taxon>
        <taxon>Monoglobales</taxon>
        <taxon>Monoglobaceae</taxon>
        <taxon>Monoglobus</taxon>
    </lineage>
</organism>
<name>A0A2K9P041_9FIRM</name>
<dbReference type="InterPro" id="IPR002509">
    <property type="entry name" value="NODB_dom"/>
</dbReference>
<dbReference type="Gene3D" id="3.20.20.370">
    <property type="entry name" value="Glycoside hydrolase/deacetylase"/>
    <property type="match status" value="1"/>
</dbReference>
<dbReference type="InterPro" id="IPR036179">
    <property type="entry name" value="Ig-like_dom_sf"/>
</dbReference>
<dbReference type="PANTHER" id="PTHR34216">
    <property type="match status" value="1"/>
</dbReference>
<reference evidence="3 4" key="1">
    <citation type="submission" date="2017-04" db="EMBL/GenBank/DDBJ databases">
        <title>Monoglobus pectinilyticus 14 draft genome.</title>
        <authorList>
            <person name="Kim C."/>
            <person name="Rosendale D.I."/>
            <person name="Kelly W.J."/>
            <person name="Tannock G.W."/>
            <person name="Patchett M.L."/>
            <person name="Jordens J.Z."/>
        </authorList>
    </citation>
    <scope>NUCLEOTIDE SEQUENCE [LARGE SCALE GENOMIC DNA]</scope>
    <source>
        <strain evidence="3 4">14</strain>
    </source>
</reference>
<dbReference type="EMBL" id="CP020991">
    <property type="protein sequence ID" value="AUO18641.1"/>
    <property type="molecule type" value="Genomic_DNA"/>
</dbReference>
<dbReference type="SUPFAM" id="SSF88713">
    <property type="entry name" value="Glycoside hydrolase/deacetylase"/>
    <property type="match status" value="1"/>
</dbReference>
<dbReference type="OrthoDB" id="1816081at2"/>
<dbReference type="InterPro" id="IPR013783">
    <property type="entry name" value="Ig-like_fold"/>
</dbReference>
<dbReference type="Proteomes" id="UP000235589">
    <property type="component" value="Chromosome"/>
</dbReference>
<dbReference type="SUPFAM" id="SSF48726">
    <property type="entry name" value="Immunoglobulin"/>
    <property type="match status" value="1"/>
</dbReference>
<dbReference type="PANTHER" id="PTHR34216:SF7">
    <property type="entry name" value="POLY-BETA-1,6-N-ACETYL-D-GLUCOSAMINE N-DEACETYLASE"/>
    <property type="match status" value="1"/>
</dbReference>
<dbReference type="InterPro" id="IPR051398">
    <property type="entry name" value="Polysacch_Deacetylase"/>
</dbReference>
<dbReference type="CDD" id="cd10918">
    <property type="entry name" value="CE4_NodB_like_5s_6s"/>
    <property type="match status" value="1"/>
</dbReference>
<dbReference type="GO" id="GO:0005975">
    <property type="term" value="P:carbohydrate metabolic process"/>
    <property type="evidence" value="ECO:0007669"/>
    <property type="project" value="InterPro"/>
</dbReference>
<dbReference type="Pfam" id="PF01522">
    <property type="entry name" value="Polysacc_deac_1"/>
    <property type="match status" value="1"/>
</dbReference>
<dbReference type="RefSeq" id="WP_102364928.1">
    <property type="nucleotide sequence ID" value="NZ_CP020991.1"/>
</dbReference>
<dbReference type="Gene3D" id="2.60.40.10">
    <property type="entry name" value="Immunoglobulins"/>
    <property type="match status" value="1"/>
</dbReference>
<gene>
    <name evidence="3" type="ORF">B9O19_00458</name>
</gene>
<evidence type="ECO:0000259" key="2">
    <source>
        <dbReference type="Pfam" id="PF01522"/>
    </source>
</evidence>
<dbReference type="GO" id="GO:0016810">
    <property type="term" value="F:hydrolase activity, acting on carbon-nitrogen (but not peptide) bonds"/>
    <property type="evidence" value="ECO:0007669"/>
    <property type="project" value="InterPro"/>
</dbReference>
<keyword evidence="4" id="KW-1185">Reference proteome</keyword>
<protein>
    <submittedName>
        <fullName evidence="3">Carbohydrate esterase family 4</fullName>
    </submittedName>
</protein>
<evidence type="ECO:0000313" key="3">
    <source>
        <dbReference type="EMBL" id="AUO18641.1"/>
    </source>
</evidence>
<dbReference type="InterPro" id="IPR011330">
    <property type="entry name" value="Glyco_hydro/deAcase_b/a-brl"/>
</dbReference>
<keyword evidence="1" id="KW-0732">Signal</keyword>